<evidence type="ECO:0000259" key="1">
    <source>
        <dbReference type="Pfam" id="PF00266"/>
    </source>
</evidence>
<dbReference type="InterPro" id="IPR015421">
    <property type="entry name" value="PyrdxlP-dep_Trfase_major"/>
</dbReference>
<dbReference type="Gene3D" id="3.40.640.10">
    <property type="entry name" value="Type I PLP-dependent aspartate aminotransferase-like (Major domain)"/>
    <property type="match status" value="1"/>
</dbReference>
<gene>
    <name evidence="2" type="ORF">ABLG96_00220</name>
</gene>
<dbReference type="GO" id="GO:0008483">
    <property type="term" value="F:transaminase activity"/>
    <property type="evidence" value="ECO:0007669"/>
    <property type="project" value="UniProtKB-KW"/>
</dbReference>
<keyword evidence="2" id="KW-0032">Aminotransferase</keyword>
<dbReference type="SUPFAM" id="SSF53383">
    <property type="entry name" value="PLP-dependent transferases"/>
    <property type="match status" value="1"/>
</dbReference>
<reference evidence="2" key="1">
    <citation type="submission" date="2024-05" db="EMBL/GenBank/DDBJ databases">
        <authorList>
            <person name="Cai S.Y."/>
            <person name="Jin L.M."/>
            <person name="Li H.R."/>
        </authorList>
    </citation>
    <scope>NUCLEOTIDE SEQUENCE</scope>
    <source>
        <strain evidence="2">A5-74</strain>
    </source>
</reference>
<feature type="domain" description="Aminotransferase class V" evidence="1">
    <location>
        <begin position="25"/>
        <end position="333"/>
    </location>
</feature>
<dbReference type="PANTHER" id="PTHR43586:SF15">
    <property type="entry name" value="BLR3095 PROTEIN"/>
    <property type="match status" value="1"/>
</dbReference>
<organism evidence="2">
    <name type="scientific">Nakamurella sp. A5-74</name>
    <dbReference type="NCBI Taxonomy" id="3158264"/>
    <lineage>
        <taxon>Bacteria</taxon>
        <taxon>Bacillati</taxon>
        <taxon>Actinomycetota</taxon>
        <taxon>Actinomycetes</taxon>
        <taxon>Nakamurellales</taxon>
        <taxon>Nakamurellaceae</taxon>
        <taxon>Nakamurella</taxon>
    </lineage>
</organism>
<dbReference type="Pfam" id="PF00266">
    <property type="entry name" value="Aminotran_5"/>
    <property type="match status" value="1"/>
</dbReference>
<evidence type="ECO:0000313" key="2">
    <source>
        <dbReference type="EMBL" id="XCG63819.1"/>
    </source>
</evidence>
<dbReference type="Gene3D" id="3.90.1150.10">
    <property type="entry name" value="Aspartate Aminotransferase, domain 1"/>
    <property type="match status" value="1"/>
</dbReference>
<protein>
    <submittedName>
        <fullName evidence="2">Aminotransferase class V-fold PLP-dependent enzyme</fullName>
    </submittedName>
</protein>
<dbReference type="AlphaFoldDB" id="A0AAU8DSK5"/>
<accession>A0AAU8DSK5</accession>
<proteinExistence type="predicted"/>
<dbReference type="PANTHER" id="PTHR43586">
    <property type="entry name" value="CYSTEINE DESULFURASE"/>
    <property type="match status" value="1"/>
</dbReference>
<sequence>MRAAYQDYLDGLEREGSLWEHWVGKQESVRDQLATLLGATPAEIAVTTSGSAAVSSLASSFDFGNGRTKVVTTDLEFPMIGQIWHAQERRGAEVVHVPADPDNTIPLDRFADAIDDRTAIVSLTQVCYRNGARMDLAPIIELAHSRGALVLVDAYQGVGAVPLDVAELDADFVTGGVLKYLLSSPGVGFLYAKQATTAALQPTVTGWFAARDIFAMDIHSYDPAQDARRFESGTPAVPSLYAAEAGISLMLQIGVADSWLHVQSLLAQLRAGIEGIGGTVATPAALAGPMLAVATTDEHAAVKALENDGVIVSSRDGNVRISPHCYNNDADVEAVIAALHRNRHLLR</sequence>
<dbReference type="EMBL" id="CP159218">
    <property type="protein sequence ID" value="XCG63819.1"/>
    <property type="molecule type" value="Genomic_DNA"/>
</dbReference>
<dbReference type="InterPro" id="IPR015422">
    <property type="entry name" value="PyrdxlP-dep_Trfase_small"/>
</dbReference>
<dbReference type="InterPro" id="IPR000192">
    <property type="entry name" value="Aminotrans_V_dom"/>
</dbReference>
<name>A0AAU8DSK5_9ACTN</name>
<dbReference type="InterPro" id="IPR015424">
    <property type="entry name" value="PyrdxlP-dep_Trfase"/>
</dbReference>
<keyword evidence="2" id="KW-0808">Transferase</keyword>
<dbReference type="RefSeq" id="WP_353649434.1">
    <property type="nucleotide sequence ID" value="NZ_CP159218.1"/>
</dbReference>